<reference evidence="1 2" key="1">
    <citation type="journal article" date="2024" name="G3 (Bethesda)">
        <title>Genome assembly of Hibiscus sabdariffa L. provides insights into metabolisms of medicinal natural products.</title>
        <authorList>
            <person name="Kim T."/>
        </authorList>
    </citation>
    <scope>NUCLEOTIDE SEQUENCE [LARGE SCALE GENOMIC DNA]</scope>
    <source>
        <strain evidence="1">TK-2024</strain>
        <tissue evidence="1">Old leaves</tissue>
    </source>
</reference>
<comment type="caution">
    <text evidence="1">The sequence shown here is derived from an EMBL/GenBank/DDBJ whole genome shotgun (WGS) entry which is preliminary data.</text>
</comment>
<name>A0ABR2R779_9ROSI</name>
<protein>
    <recommendedName>
        <fullName evidence="3">RNase H type-1 domain-containing protein</fullName>
    </recommendedName>
</protein>
<evidence type="ECO:0000313" key="2">
    <source>
        <dbReference type="Proteomes" id="UP001396334"/>
    </source>
</evidence>
<dbReference type="Proteomes" id="UP001396334">
    <property type="component" value="Unassembled WGS sequence"/>
</dbReference>
<gene>
    <name evidence="1" type="ORF">V6N11_080267</name>
</gene>
<dbReference type="EMBL" id="JBBPBN010000025">
    <property type="protein sequence ID" value="KAK9008789.1"/>
    <property type="molecule type" value="Genomic_DNA"/>
</dbReference>
<sequence>MAAWIVIPPRLIECNRQNPPTGWVCLNVDVVVPDSSRLGSIGGVFRDAKCNWLNGFQKSICITNVLQAKLWGFQTARFQLDSSTSVQLIADATTQLISFP</sequence>
<evidence type="ECO:0008006" key="3">
    <source>
        <dbReference type="Google" id="ProtNLM"/>
    </source>
</evidence>
<accession>A0ABR2R779</accession>
<organism evidence="1 2">
    <name type="scientific">Hibiscus sabdariffa</name>
    <name type="common">roselle</name>
    <dbReference type="NCBI Taxonomy" id="183260"/>
    <lineage>
        <taxon>Eukaryota</taxon>
        <taxon>Viridiplantae</taxon>
        <taxon>Streptophyta</taxon>
        <taxon>Embryophyta</taxon>
        <taxon>Tracheophyta</taxon>
        <taxon>Spermatophyta</taxon>
        <taxon>Magnoliopsida</taxon>
        <taxon>eudicotyledons</taxon>
        <taxon>Gunneridae</taxon>
        <taxon>Pentapetalae</taxon>
        <taxon>rosids</taxon>
        <taxon>malvids</taxon>
        <taxon>Malvales</taxon>
        <taxon>Malvaceae</taxon>
        <taxon>Malvoideae</taxon>
        <taxon>Hibiscus</taxon>
    </lineage>
</organism>
<evidence type="ECO:0000313" key="1">
    <source>
        <dbReference type="EMBL" id="KAK9008789.1"/>
    </source>
</evidence>
<proteinExistence type="predicted"/>
<keyword evidence="2" id="KW-1185">Reference proteome</keyword>